<evidence type="ECO:0000259" key="9">
    <source>
        <dbReference type="SMART" id="SM00771"/>
    </source>
</evidence>
<dbReference type="PANTHER" id="PTHR38685">
    <property type="entry name" value="CELL DIVISION PROTEIN ZIPA"/>
    <property type="match status" value="1"/>
</dbReference>
<dbReference type="PANTHER" id="PTHR38685:SF1">
    <property type="entry name" value="CELL DIVISION PROTEIN ZIPA"/>
    <property type="match status" value="1"/>
</dbReference>
<reference evidence="10" key="1">
    <citation type="submission" date="2018-05" db="EMBL/GenBank/DDBJ databases">
        <authorList>
            <person name="Lanie J.A."/>
            <person name="Ng W.-L."/>
            <person name="Kazmierczak K.M."/>
            <person name="Andrzejewski T.M."/>
            <person name="Davidsen T.M."/>
            <person name="Wayne K.J."/>
            <person name="Tettelin H."/>
            <person name="Glass J.I."/>
            <person name="Rusch D."/>
            <person name="Podicherti R."/>
            <person name="Tsui H.-C.T."/>
            <person name="Winkler M.E."/>
        </authorList>
    </citation>
    <scope>NUCLEOTIDE SEQUENCE</scope>
</reference>
<keyword evidence="1" id="KW-1003">Cell membrane</keyword>
<keyword evidence="2" id="KW-0997">Cell inner membrane</keyword>
<name>A0A382BSK6_9ZZZZ</name>
<dbReference type="SMART" id="SM00771">
    <property type="entry name" value="ZipA_C"/>
    <property type="match status" value="1"/>
</dbReference>
<evidence type="ECO:0000256" key="3">
    <source>
        <dbReference type="ARBA" id="ARBA00022618"/>
    </source>
</evidence>
<evidence type="ECO:0000313" key="10">
    <source>
        <dbReference type="EMBL" id="SVB16589.1"/>
    </source>
</evidence>
<keyword evidence="6 8" id="KW-0472">Membrane</keyword>
<dbReference type="SUPFAM" id="SSF64383">
    <property type="entry name" value="Cell-division protein ZipA, C-terminal domain"/>
    <property type="match status" value="1"/>
</dbReference>
<evidence type="ECO:0000256" key="5">
    <source>
        <dbReference type="ARBA" id="ARBA00022989"/>
    </source>
</evidence>
<proteinExistence type="predicted"/>
<keyword evidence="3" id="KW-0132">Cell division</keyword>
<protein>
    <recommendedName>
        <fullName evidence="9">ZipA C-terminal FtsZ-binding domain-containing protein</fullName>
    </recommendedName>
</protein>
<evidence type="ECO:0000256" key="1">
    <source>
        <dbReference type="ARBA" id="ARBA00022475"/>
    </source>
</evidence>
<dbReference type="InterPro" id="IPR011919">
    <property type="entry name" value="Cell_div_ZipA"/>
</dbReference>
<evidence type="ECO:0000256" key="7">
    <source>
        <dbReference type="ARBA" id="ARBA00023306"/>
    </source>
</evidence>
<keyword evidence="4 8" id="KW-0812">Transmembrane</keyword>
<evidence type="ECO:0000256" key="6">
    <source>
        <dbReference type="ARBA" id="ARBA00023136"/>
    </source>
</evidence>
<dbReference type="Gene3D" id="3.30.1400.10">
    <property type="entry name" value="ZipA, C-terminal FtsZ-binding domain"/>
    <property type="match status" value="1"/>
</dbReference>
<accession>A0A382BSK6</accession>
<dbReference type="GO" id="GO:0005886">
    <property type="term" value="C:plasma membrane"/>
    <property type="evidence" value="ECO:0007669"/>
    <property type="project" value="TreeGrafter"/>
</dbReference>
<sequence>MLTNFEIILVTFALLTFLVILYFFFKSFFTRKLMQNTISDVQPMLFDDEIQKVDNFKQELIILNLISMDKSNYDPNQILTLLKNLGAKYTNGFFGYYDISDKEIFRIASGINPGLLEAETKTYILLLAMDLYKTINPTKAFETMLQVATEIAEKIDATICDESRGPISKQMIEHLRSKAQEASIYQTTQPIFQNER</sequence>
<dbReference type="GO" id="GO:0032153">
    <property type="term" value="C:cell division site"/>
    <property type="evidence" value="ECO:0007669"/>
    <property type="project" value="TreeGrafter"/>
</dbReference>
<dbReference type="EMBL" id="UINC01031093">
    <property type="protein sequence ID" value="SVB16589.1"/>
    <property type="molecule type" value="Genomic_DNA"/>
</dbReference>
<dbReference type="AlphaFoldDB" id="A0A382BSK6"/>
<dbReference type="InterPro" id="IPR007449">
    <property type="entry name" value="ZipA_FtsZ-bd_C"/>
</dbReference>
<evidence type="ECO:0000256" key="4">
    <source>
        <dbReference type="ARBA" id="ARBA00022692"/>
    </source>
</evidence>
<keyword evidence="7" id="KW-0131">Cell cycle</keyword>
<dbReference type="Pfam" id="PF04354">
    <property type="entry name" value="ZipA_C"/>
    <property type="match status" value="1"/>
</dbReference>
<organism evidence="10">
    <name type="scientific">marine metagenome</name>
    <dbReference type="NCBI Taxonomy" id="408172"/>
    <lineage>
        <taxon>unclassified sequences</taxon>
        <taxon>metagenomes</taxon>
        <taxon>ecological metagenomes</taxon>
    </lineage>
</organism>
<feature type="transmembrane region" description="Helical" evidence="8">
    <location>
        <begin position="6"/>
        <end position="25"/>
    </location>
</feature>
<dbReference type="GO" id="GO:0000917">
    <property type="term" value="P:division septum assembly"/>
    <property type="evidence" value="ECO:0007669"/>
    <property type="project" value="TreeGrafter"/>
</dbReference>
<keyword evidence="5 8" id="KW-1133">Transmembrane helix</keyword>
<feature type="domain" description="ZipA C-terminal FtsZ-binding" evidence="9">
    <location>
        <begin position="57"/>
        <end position="179"/>
    </location>
</feature>
<evidence type="ECO:0000256" key="8">
    <source>
        <dbReference type="SAM" id="Phobius"/>
    </source>
</evidence>
<gene>
    <name evidence="10" type="ORF">METZ01_LOCUS169443</name>
</gene>
<evidence type="ECO:0000256" key="2">
    <source>
        <dbReference type="ARBA" id="ARBA00022519"/>
    </source>
</evidence>
<dbReference type="InterPro" id="IPR036765">
    <property type="entry name" value="ZipA_FtsZ-bd_C_sf"/>
</dbReference>